<dbReference type="Proteomes" id="UP000654279">
    <property type="component" value="Unassembled WGS sequence"/>
</dbReference>
<name>A0A926D0K0_9FIRM</name>
<accession>A0A926D0K0</accession>
<evidence type="ECO:0000259" key="7">
    <source>
        <dbReference type="SMART" id="SM00829"/>
    </source>
</evidence>
<keyword evidence="9" id="KW-1185">Reference proteome</keyword>
<comment type="cofactor">
    <cofactor evidence="1 6">
        <name>Zn(2+)</name>
        <dbReference type="ChEBI" id="CHEBI:29105"/>
    </cofactor>
</comment>
<protein>
    <submittedName>
        <fullName evidence="8">NAD(P)-dependent alcohol dehydrogenase</fullName>
    </submittedName>
</protein>
<dbReference type="PROSITE" id="PS00059">
    <property type="entry name" value="ADH_ZINC"/>
    <property type="match status" value="1"/>
</dbReference>
<dbReference type="InterPro" id="IPR013149">
    <property type="entry name" value="ADH-like_C"/>
</dbReference>
<evidence type="ECO:0000256" key="4">
    <source>
        <dbReference type="ARBA" id="ARBA00022833"/>
    </source>
</evidence>
<dbReference type="Pfam" id="PF00107">
    <property type="entry name" value="ADH_zinc_N"/>
    <property type="match status" value="1"/>
</dbReference>
<dbReference type="InterPro" id="IPR011032">
    <property type="entry name" value="GroES-like_sf"/>
</dbReference>
<gene>
    <name evidence="8" type="ORF">H8699_07805</name>
</gene>
<dbReference type="SUPFAM" id="SSF50129">
    <property type="entry name" value="GroES-like"/>
    <property type="match status" value="1"/>
</dbReference>
<dbReference type="Gene3D" id="3.90.180.10">
    <property type="entry name" value="Medium-chain alcohol dehydrogenases, catalytic domain"/>
    <property type="match status" value="1"/>
</dbReference>
<evidence type="ECO:0000256" key="5">
    <source>
        <dbReference type="ARBA" id="ARBA00023002"/>
    </source>
</evidence>
<dbReference type="GO" id="GO:0016616">
    <property type="term" value="F:oxidoreductase activity, acting on the CH-OH group of donors, NAD or NADP as acceptor"/>
    <property type="evidence" value="ECO:0007669"/>
    <property type="project" value="InterPro"/>
</dbReference>
<feature type="domain" description="Enoyl reductase (ER)" evidence="7">
    <location>
        <begin position="7"/>
        <end position="342"/>
    </location>
</feature>
<keyword evidence="5" id="KW-0560">Oxidoreductase</keyword>
<dbReference type="GO" id="GO:0008270">
    <property type="term" value="F:zinc ion binding"/>
    <property type="evidence" value="ECO:0007669"/>
    <property type="project" value="InterPro"/>
</dbReference>
<evidence type="ECO:0000256" key="6">
    <source>
        <dbReference type="RuleBase" id="RU361277"/>
    </source>
</evidence>
<evidence type="ECO:0000313" key="8">
    <source>
        <dbReference type="EMBL" id="MBC8529329.1"/>
    </source>
</evidence>
<dbReference type="AlphaFoldDB" id="A0A926D0K0"/>
<evidence type="ECO:0000256" key="2">
    <source>
        <dbReference type="ARBA" id="ARBA00008072"/>
    </source>
</evidence>
<dbReference type="InterPro" id="IPR002328">
    <property type="entry name" value="ADH_Zn_CS"/>
</dbReference>
<keyword evidence="3 6" id="KW-0479">Metal-binding</keyword>
<keyword evidence="4 6" id="KW-0862">Zinc</keyword>
<dbReference type="InterPro" id="IPR045306">
    <property type="entry name" value="SDH-like"/>
</dbReference>
<dbReference type="PANTHER" id="PTHR43161">
    <property type="entry name" value="SORBITOL DEHYDROGENASE"/>
    <property type="match status" value="1"/>
</dbReference>
<dbReference type="InterPro" id="IPR020843">
    <property type="entry name" value="ER"/>
</dbReference>
<dbReference type="PANTHER" id="PTHR43161:SF9">
    <property type="entry name" value="SORBITOL DEHYDROGENASE"/>
    <property type="match status" value="1"/>
</dbReference>
<dbReference type="InterPro" id="IPR013154">
    <property type="entry name" value="ADH-like_N"/>
</dbReference>
<dbReference type="InterPro" id="IPR036291">
    <property type="entry name" value="NAD(P)-bd_dom_sf"/>
</dbReference>
<dbReference type="Gene3D" id="3.40.50.720">
    <property type="entry name" value="NAD(P)-binding Rossmann-like Domain"/>
    <property type="match status" value="1"/>
</dbReference>
<sequence>MKAAVMTSLGHIEMKNVPKPEKAAPGKAIVKVEYVGICGSDLHYFEHGKIGDYIVDYPFILGHESGGVVTEVGEGVTNLKVGDRVALEPGVTCGKCEFCKTGRYNLCPDVEFFATPPFDGTFVEYVEHPADMCFKLPDNVSTMEGALIEPLAVGLHAANQVNAQIGQNAVVLGSGCIGLVTLMSLKAKGVSPVYVVDVIDKRLEMAKKLGADVVINAAKENTVDAIMKLTDGAGVDLVCETAGSKVTTQSTVELVKRGGDIVLVGMSPDSVLPYDIGTLMNKEATLHTVFRYRNLYPVAIAAVASGAIPLKDMVTNVFEFDDTQHAMSYNCENKADVVKAVIKVAD</sequence>
<dbReference type="SMART" id="SM00829">
    <property type="entry name" value="PKS_ER"/>
    <property type="match status" value="1"/>
</dbReference>
<proteinExistence type="inferred from homology"/>
<dbReference type="CDD" id="cd05285">
    <property type="entry name" value="sorbitol_DH"/>
    <property type="match status" value="1"/>
</dbReference>
<comment type="caution">
    <text evidence="8">The sequence shown here is derived from an EMBL/GenBank/DDBJ whole genome shotgun (WGS) entry which is preliminary data.</text>
</comment>
<evidence type="ECO:0000256" key="1">
    <source>
        <dbReference type="ARBA" id="ARBA00001947"/>
    </source>
</evidence>
<comment type="similarity">
    <text evidence="2 6">Belongs to the zinc-containing alcohol dehydrogenase family.</text>
</comment>
<dbReference type="SUPFAM" id="SSF51735">
    <property type="entry name" value="NAD(P)-binding Rossmann-fold domains"/>
    <property type="match status" value="1"/>
</dbReference>
<organism evidence="8 9">
    <name type="scientific">Luoshenia tenuis</name>
    <dbReference type="NCBI Taxonomy" id="2763654"/>
    <lineage>
        <taxon>Bacteria</taxon>
        <taxon>Bacillati</taxon>
        <taxon>Bacillota</taxon>
        <taxon>Clostridia</taxon>
        <taxon>Christensenellales</taxon>
        <taxon>Christensenellaceae</taxon>
        <taxon>Luoshenia</taxon>
    </lineage>
</organism>
<dbReference type="Pfam" id="PF08240">
    <property type="entry name" value="ADH_N"/>
    <property type="match status" value="1"/>
</dbReference>
<reference evidence="8" key="1">
    <citation type="submission" date="2020-08" db="EMBL/GenBank/DDBJ databases">
        <title>Genome public.</title>
        <authorList>
            <person name="Liu C."/>
            <person name="Sun Q."/>
        </authorList>
    </citation>
    <scope>NUCLEOTIDE SEQUENCE</scope>
    <source>
        <strain evidence="8">NSJ-44</strain>
    </source>
</reference>
<evidence type="ECO:0000313" key="9">
    <source>
        <dbReference type="Proteomes" id="UP000654279"/>
    </source>
</evidence>
<evidence type="ECO:0000256" key="3">
    <source>
        <dbReference type="ARBA" id="ARBA00022723"/>
    </source>
</evidence>
<dbReference type="EMBL" id="JACRSO010000003">
    <property type="protein sequence ID" value="MBC8529329.1"/>
    <property type="molecule type" value="Genomic_DNA"/>
</dbReference>